<organism evidence="1 2">
    <name type="scientific">Rhododendron molle</name>
    <name type="common">Chinese azalea</name>
    <name type="synonym">Azalea mollis</name>
    <dbReference type="NCBI Taxonomy" id="49168"/>
    <lineage>
        <taxon>Eukaryota</taxon>
        <taxon>Viridiplantae</taxon>
        <taxon>Streptophyta</taxon>
        <taxon>Embryophyta</taxon>
        <taxon>Tracheophyta</taxon>
        <taxon>Spermatophyta</taxon>
        <taxon>Magnoliopsida</taxon>
        <taxon>eudicotyledons</taxon>
        <taxon>Gunneridae</taxon>
        <taxon>Pentapetalae</taxon>
        <taxon>asterids</taxon>
        <taxon>Ericales</taxon>
        <taxon>Ericaceae</taxon>
        <taxon>Ericoideae</taxon>
        <taxon>Rhodoreae</taxon>
        <taxon>Rhododendron</taxon>
    </lineage>
</organism>
<evidence type="ECO:0000313" key="1">
    <source>
        <dbReference type="EMBL" id="KAI8532490.1"/>
    </source>
</evidence>
<sequence length="130" mass="14184">MLYTIVLYYDYIQHDKLIAYFPVLGRGSSKFEATATALTGEAQVYGAEGIDQANGSSQVSHGLFGSEFQAPTNLQLSQPQSQEKAPPEKAVTLGLTTVEGCQPPQYCPTATDIRLLTIQTAELQHKYQAQ</sequence>
<keyword evidence="2" id="KW-1185">Reference proteome</keyword>
<comment type="caution">
    <text evidence="1">The sequence shown here is derived from an EMBL/GenBank/DDBJ whole genome shotgun (WGS) entry which is preliminary data.</text>
</comment>
<proteinExistence type="predicted"/>
<dbReference type="Proteomes" id="UP001062846">
    <property type="component" value="Chromosome 11"/>
</dbReference>
<gene>
    <name evidence="1" type="ORF">RHMOL_Rhmol11G0218900</name>
</gene>
<reference evidence="1" key="1">
    <citation type="submission" date="2022-02" db="EMBL/GenBank/DDBJ databases">
        <title>Plant Genome Project.</title>
        <authorList>
            <person name="Zhang R.-G."/>
        </authorList>
    </citation>
    <scope>NUCLEOTIDE SEQUENCE</scope>
    <source>
        <strain evidence="1">AT1</strain>
    </source>
</reference>
<protein>
    <submittedName>
        <fullName evidence="1">Uncharacterized protein</fullName>
    </submittedName>
</protein>
<dbReference type="EMBL" id="CM046398">
    <property type="protein sequence ID" value="KAI8532490.1"/>
    <property type="molecule type" value="Genomic_DNA"/>
</dbReference>
<evidence type="ECO:0000313" key="2">
    <source>
        <dbReference type="Proteomes" id="UP001062846"/>
    </source>
</evidence>
<name>A0ACC0LV02_RHOML</name>
<accession>A0ACC0LV02</accession>